<evidence type="ECO:0000256" key="1">
    <source>
        <dbReference type="SAM" id="Phobius"/>
    </source>
</evidence>
<dbReference type="InterPro" id="IPR019275">
    <property type="entry name" value="DUF2301"/>
</dbReference>
<protein>
    <submittedName>
        <fullName evidence="2">DUF2301 domain-containing membrane protein</fullName>
    </submittedName>
</protein>
<name>A0A947DEM2_9CYAN</name>
<keyword evidence="1" id="KW-0472">Membrane</keyword>
<feature type="transmembrane region" description="Helical" evidence="1">
    <location>
        <begin position="121"/>
        <end position="140"/>
    </location>
</feature>
<dbReference type="EMBL" id="JADOES010000012">
    <property type="protein sequence ID" value="MBT9315515.1"/>
    <property type="molecule type" value="Genomic_DNA"/>
</dbReference>
<keyword evidence="3" id="KW-1185">Reference proteome</keyword>
<keyword evidence="1" id="KW-1133">Transmembrane helix</keyword>
<feature type="transmembrane region" description="Helical" evidence="1">
    <location>
        <begin position="152"/>
        <end position="172"/>
    </location>
</feature>
<dbReference type="Proteomes" id="UP000717364">
    <property type="component" value="Unassembled WGS sequence"/>
</dbReference>
<evidence type="ECO:0000313" key="2">
    <source>
        <dbReference type="EMBL" id="MBT9315515.1"/>
    </source>
</evidence>
<reference evidence="2" key="1">
    <citation type="submission" date="2020-11" db="EMBL/GenBank/DDBJ databases">
        <authorList>
            <person name="Konstantinou D."/>
            <person name="Gkelis S."/>
            <person name="Popin R."/>
            <person name="Fewer D."/>
            <person name="Sivonen K."/>
        </authorList>
    </citation>
    <scope>NUCLEOTIDE SEQUENCE</scope>
    <source>
        <strain evidence="2">TAU-MAC 1115</strain>
    </source>
</reference>
<comment type="caution">
    <text evidence="2">The sequence shown here is derived from an EMBL/GenBank/DDBJ whole genome shotgun (WGS) entry which is preliminary data.</text>
</comment>
<evidence type="ECO:0000313" key="3">
    <source>
        <dbReference type="Proteomes" id="UP000717364"/>
    </source>
</evidence>
<dbReference type="PANTHER" id="PTHR36716:SF2">
    <property type="entry name" value="F3H9.20 PROTEIN"/>
    <property type="match status" value="1"/>
</dbReference>
<feature type="transmembrane region" description="Helical" evidence="1">
    <location>
        <begin position="93"/>
        <end position="115"/>
    </location>
</feature>
<feature type="transmembrane region" description="Helical" evidence="1">
    <location>
        <begin position="29"/>
        <end position="52"/>
    </location>
</feature>
<keyword evidence="1" id="KW-0812">Transmembrane</keyword>
<dbReference type="PANTHER" id="PTHR36716">
    <property type="entry name" value="F3H9.20 PROTEIN"/>
    <property type="match status" value="1"/>
</dbReference>
<accession>A0A947DEM2</accession>
<sequence length="218" mass="24007">MVATEVSSETYEGQFGPFVITPNDRREVVIYRIGLGVAAFSFALAVTLLLLGGVTAGLLWLASGLYFLMWVGLGVSLWFIHIYLRPLHQALQVFWLVGGLASIGLAISFPAPLVLTAYQQPLSMLGIGFTFAALTGIFFKEAFCFNRLETKILTLLVPAMLLTHLVGALPVMLGRDLLIVWAVLFSVFAFRKLVQPIPPDIGDKSVFEYLKQQRQVNA</sequence>
<gene>
    <name evidence="2" type="ORF">IXB50_08765</name>
</gene>
<feature type="transmembrane region" description="Helical" evidence="1">
    <location>
        <begin position="58"/>
        <end position="81"/>
    </location>
</feature>
<dbReference type="Pfam" id="PF10063">
    <property type="entry name" value="DUF2301"/>
    <property type="match status" value="1"/>
</dbReference>
<reference evidence="2" key="2">
    <citation type="journal article" date="2021" name="Mar. Drugs">
        <title>Genome Reduction and Secondary Metabolism of the Marine Sponge-Associated Cyanobacterium Leptothoe.</title>
        <authorList>
            <person name="Konstantinou D."/>
            <person name="Popin R.V."/>
            <person name="Fewer D.P."/>
            <person name="Sivonen K."/>
            <person name="Gkelis S."/>
        </authorList>
    </citation>
    <scope>NUCLEOTIDE SEQUENCE</scope>
    <source>
        <strain evidence="2">TAU-MAC 1115</strain>
    </source>
</reference>
<proteinExistence type="predicted"/>
<organism evidence="2 3">
    <name type="scientific">Leptothoe spongobia TAU-MAC 1115</name>
    <dbReference type="NCBI Taxonomy" id="1967444"/>
    <lineage>
        <taxon>Bacteria</taxon>
        <taxon>Bacillati</taxon>
        <taxon>Cyanobacteriota</taxon>
        <taxon>Cyanophyceae</taxon>
        <taxon>Nodosilineales</taxon>
        <taxon>Cymatolegaceae</taxon>
        <taxon>Leptothoe</taxon>
        <taxon>Leptothoe spongobia</taxon>
    </lineage>
</organism>
<dbReference type="AlphaFoldDB" id="A0A947DEM2"/>